<gene>
    <name evidence="2" type="ordered locus">Metme_0979</name>
</gene>
<feature type="signal peptide" evidence="1">
    <location>
        <begin position="1"/>
        <end position="22"/>
    </location>
</feature>
<proteinExistence type="predicted"/>
<organism evidence="2 3">
    <name type="scientific">Methylomonas methanica (strain DSM 25384 / MC09)</name>
    <dbReference type="NCBI Taxonomy" id="857087"/>
    <lineage>
        <taxon>Bacteria</taxon>
        <taxon>Pseudomonadati</taxon>
        <taxon>Pseudomonadota</taxon>
        <taxon>Gammaproteobacteria</taxon>
        <taxon>Methylococcales</taxon>
        <taxon>Methylococcaceae</taxon>
        <taxon>Methylomonas</taxon>
    </lineage>
</organism>
<evidence type="ECO:0000256" key="1">
    <source>
        <dbReference type="SAM" id="SignalP"/>
    </source>
</evidence>
<protein>
    <recommendedName>
        <fullName evidence="4">Lipocalin-like domain-containing protein</fullName>
    </recommendedName>
</protein>
<keyword evidence="1" id="KW-0732">Signal</keyword>
<keyword evidence="3" id="KW-1185">Reference proteome</keyword>
<evidence type="ECO:0008006" key="4">
    <source>
        <dbReference type="Google" id="ProtNLM"/>
    </source>
</evidence>
<dbReference type="EMBL" id="CP002738">
    <property type="protein sequence ID" value="AEF99416.1"/>
    <property type="molecule type" value="Genomic_DNA"/>
</dbReference>
<dbReference type="HOGENOM" id="CLU_1957049_0_0_6"/>
<feature type="chain" id="PRO_5003396414" description="Lipocalin-like domain-containing protein" evidence="1">
    <location>
        <begin position="23"/>
        <end position="129"/>
    </location>
</feature>
<evidence type="ECO:0000313" key="3">
    <source>
        <dbReference type="Proteomes" id="UP000008888"/>
    </source>
</evidence>
<reference evidence="3" key="3">
    <citation type="submission" date="2011-05" db="EMBL/GenBank/DDBJ databases">
        <title>Complete sequence of Methylomonas methanica MC09.</title>
        <authorList>
            <consortium name="US DOE Joint Genome Institute"/>
            <person name="Lucas S."/>
            <person name="Han J."/>
            <person name="Lapidus A."/>
            <person name="Cheng J.-F."/>
            <person name="Goodwin L."/>
            <person name="Pitluck S."/>
            <person name="Peters L."/>
            <person name="Mikhailova N."/>
            <person name="Teshima H."/>
            <person name="Han C."/>
            <person name="Tapia R."/>
            <person name="Land M."/>
            <person name="Hauser L."/>
            <person name="Kyrpides N."/>
            <person name="Ivanova N."/>
            <person name="Pagani I."/>
            <person name="Stein L."/>
            <person name="Woyke T."/>
        </authorList>
    </citation>
    <scope>NUCLEOTIDE SEQUENCE [LARGE SCALE GENOMIC DNA]</scope>
    <source>
        <strain evidence="3">MC09</strain>
    </source>
</reference>
<reference evidence="2 3" key="1">
    <citation type="journal article" date="2011" name="J. Bacteriol.">
        <title>Complete Genome Sequence of the Aerobic Marine Methanotroph Methylomonas methanica MC09.</title>
        <authorList>
            <person name="Boden R."/>
            <person name="Cunliffe M."/>
            <person name="Scanlan J."/>
            <person name="Moussard H."/>
            <person name="Kits K.D."/>
            <person name="Klotz M.G."/>
            <person name="Jetten M.S."/>
            <person name="Vuilleumier S."/>
            <person name="Han J."/>
            <person name="Peters L."/>
            <person name="Mikhailova N."/>
            <person name="Teshima H."/>
            <person name="Tapia R."/>
            <person name="Kyrpides N."/>
            <person name="Ivanova N."/>
            <person name="Pagani I."/>
            <person name="Cheng J.F."/>
            <person name="Goodwin L."/>
            <person name="Han C."/>
            <person name="Hauser L."/>
            <person name="Land M.L."/>
            <person name="Lapidus A."/>
            <person name="Lucas S."/>
            <person name="Pitluck S."/>
            <person name="Woyke T."/>
            <person name="Stein L."/>
            <person name="Murrell J.C."/>
        </authorList>
    </citation>
    <scope>NUCLEOTIDE SEQUENCE [LARGE SCALE GENOMIC DNA]</scope>
    <source>
        <strain evidence="2 3">MC09</strain>
    </source>
</reference>
<dbReference type="AlphaFoldDB" id="G0A7C3"/>
<dbReference type="eggNOG" id="ENOG5030V46">
    <property type="taxonomic scope" value="Bacteria"/>
</dbReference>
<accession>G0A7C3</accession>
<dbReference type="KEGG" id="mmt:Metme_0979"/>
<dbReference type="RefSeq" id="WP_013817683.1">
    <property type="nucleotide sequence ID" value="NC_015572.1"/>
</dbReference>
<reference key="2">
    <citation type="submission" date="2011-05" db="EMBL/GenBank/DDBJ databases">
        <title>Complete genome sequence of the aerobic marine methanotroph Methylomonas methanica MC09.</title>
        <authorList>
            <person name="Boden R."/>
            <person name="Cunliffe M."/>
            <person name="Scanlan J."/>
            <person name="Moussard H."/>
            <person name="Kits K.D."/>
            <person name="Klotz M."/>
            <person name="Jetten M."/>
            <person name="Vuilleumier S."/>
            <person name="Han J."/>
            <person name="Peters L."/>
            <person name="Mikhailova N."/>
            <person name="Teshima H."/>
            <person name="Tapia R."/>
            <person name="Kyrpides N."/>
            <person name="Ivanova N."/>
            <person name="Pagani I."/>
            <person name="Cheng J.-F."/>
            <person name="Goodwin L."/>
            <person name="Han C."/>
            <person name="Hauser L."/>
            <person name="Land M."/>
            <person name="Lapidus A."/>
            <person name="Lucas S."/>
            <person name="Pitluck S."/>
            <person name="Woyke T."/>
            <person name="Stein L.Y."/>
            <person name="Murrell C."/>
        </authorList>
    </citation>
    <scope>NUCLEOTIDE SEQUENCE</scope>
    <source>
        <strain>MC09</strain>
    </source>
</reference>
<sequence length="129" mass="14699">MKKINAAVILLGLSLCAPAVYADITLQAKDEVNGSWKLDHTKKNAASEENLMREDTWNFKDGKVTILHIPRDGVFYDQPPVNYEVEDGKLKISILGRPDKYDVYSLVEKNDKNMTLKGKFGDLYFFNKK</sequence>
<dbReference type="OrthoDB" id="5568720at2"/>
<dbReference type="Proteomes" id="UP000008888">
    <property type="component" value="Chromosome"/>
</dbReference>
<evidence type="ECO:0000313" key="2">
    <source>
        <dbReference type="EMBL" id="AEF99416.1"/>
    </source>
</evidence>
<name>G0A7C3_METMM</name>